<gene>
    <name evidence="1" type="ORF">VVAX_04093</name>
</gene>
<organism evidence="1">
    <name type="scientific">Variovorax paradoxus</name>
    <dbReference type="NCBI Taxonomy" id="34073"/>
    <lineage>
        <taxon>Bacteria</taxon>
        <taxon>Pseudomonadati</taxon>
        <taxon>Pseudomonadota</taxon>
        <taxon>Betaproteobacteria</taxon>
        <taxon>Burkholderiales</taxon>
        <taxon>Comamonadaceae</taxon>
        <taxon>Variovorax</taxon>
    </lineage>
</organism>
<evidence type="ECO:0000313" key="1">
    <source>
        <dbReference type="EMBL" id="CAA2107152.1"/>
    </source>
</evidence>
<protein>
    <submittedName>
        <fullName evidence="1">Uncharacterized protein</fullName>
    </submittedName>
</protein>
<name>A0A679JB67_VARPD</name>
<accession>A0A679JB67</accession>
<sequence>MLLALEHKINFHELREVLKRNDLATAVGWKQLIEKIESGTMDSANAFHAVLLKVHNDLVLAGSKDAQVFVLTPEDCEQIAIFFSSIEPVASAFRAAFPLAANSTQLRASGPELLLTHKVTHQNGDISLIFCACRTEIDREHFSLGQVTEAVRNSFQGYEEFIAIKKNEYQIFDVITIRKSLNRLEILVDHPEKIREPETVEDRGLALFAALHGQSPAIDALYNQNTPVNLFPCINSLYSNFREGRVQRLSFRAPSKSLKRETVSSDDDLRKEPFHEAGIKAVGTITPYDVTIVWDSFINASSGASVRIQAPVGSLSVEGSFVRSARISSAKDDAAIVSVINKLVSYST</sequence>
<dbReference type="EMBL" id="LR743507">
    <property type="protein sequence ID" value="CAA2107152.1"/>
    <property type="molecule type" value="Genomic_DNA"/>
</dbReference>
<dbReference type="AlphaFoldDB" id="A0A679JB67"/>
<proteinExistence type="predicted"/>
<reference evidence="1" key="1">
    <citation type="submission" date="2019-12" db="EMBL/GenBank/DDBJ databases">
        <authorList>
            <person name="Cremers G."/>
        </authorList>
    </citation>
    <scope>NUCLEOTIDE SEQUENCE</scope>
    <source>
        <strain evidence="1">Vvax</strain>
    </source>
</reference>